<evidence type="ECO:0000313" key="2">
    <source>
        <dbReference type="EMBL" id="MCT2594632.1"/>
    </source>
</evidence>
<dbReference type="PANTHER" id="PTHR46018:SF4">
    <property type="entry name" value="METALLO-HYDROLASE YHFI-RELATED"/>
    <property type="match status" value="1"/>
</dbReference>
<dbReference type="EMBL" id="JAJAGO010000023">
    <property type="protein sequence ID" value="MCT2594632.1"/>
    <property type="molecule type" value="Genomic_DNA"/>
</dbReference>
<dbReference type="SMART" id="SM00849">
    <property type="entry name" value="Lactamase_B"/>
    <property type="match status" value="1"/>
</dbReference>
<organism evidence="2 3">
    <name type="scientific">Streptomyces gossypii</name>
    <dbReference type="NCBI Taxonomy" id="2883101"/>
    <lineage>
        <taxon>Bacteria</taxon>
        <taxon>Bacillati</taxon>
        <taxon>Actinomycetota</taxon>
        <taxon>Actinomycetes</taxon>
        <taxon>Kitasatosporales</taxon>
        <taxon>Streptomycetaceae</taxon>
        <taxon>Streptomyces</taxon>
    </lineage>
</organism>
<comment type="caution">
    <text evidence="2">The sequence shown here is derived from an EMBL/GenBank/DDBJ whole genome shotgun (WGS) entry which is preliminary data.</text>
</comment>
<feature type="domain" description="Metallo-beta-lactamase" evidence="1">
    <location>
        <begin position="18"/>
        <end position="203"/>
    </location>
</feature>
<proteinExistence type="predicted"/>
<evidence type="ECO:0000259" key="1">
    <source>
        <dbReference type="SMART" id="SM00849"/>
    </source>
</evidence>
<protein>
    <submittedName>
        <fullName evidence="2">MBL fold metallo-hydrolase</fullName>
    </submittedName>
</protein>
<dbReference type="PANTHER" id="PTHR46018">
    <property type="entry name" value="ZINC PHOSPHODIESTERASE ELAC PROTEIN 1"/>
    <property type="match status" value="1"/>
</dbReference>
<dbReference type="InterPro" id="IPR036866">
    <property type="entry name" value="RibonucZ/Hydroxyglut_hydro"/>
</dbReference>
<evidence type="ECO:0000313" key="3">
    <source>
        <dbReference type="Proteomes" id="UP001156389"/>
    </source>
</evidence>
<dbReference type="InterPro" id="IPR001279">
    <property type="entry name" value="Metallo-B-lactamas"/>
</dbReference>
<dbReference type="SUPFAM" id="SSF56281">
    <property type="entry name" value="Metallo-hydrolase/oxidoreductase"/>
    <property type="match status" value="1"/>
</dbReference>
<name>A0ABT2K379_9ACTN</name>
<gene>
    <name evidence="2" type="ORF">LHJ74_32780</name>
</gene>
<dbReference type="RefSeq" id="WP_260221979.1">
    <property type="nucleotide sequence ID" value="NZ_JAJAGO010000023.1"/>
</dbReference>
<sequence length="251" mass="25705">MELTVLGGCGAWPTADQACSGYVVESDGFRLLIDPGYATLPRLLAEFTAAQVDAVLVSHGHPDHCADLNPLLRARALADTPAPALPLYALPGALDAVLALDRPGMLAGAYELREFEAGTGRRFGIGPFTVDTRLLPHFVPNAGVRLTASDGTALVYTGDTGPSPEIAALARDAELLLSEATYPEQVPAADAAFLLSARLAGGYATAAGAGRLVLTHLWPDSDAGEAVTAAAAAYDGPVSVASPGARFTTGP</sequence>
<dbReference type="CDD" id="cd07716">
    <property type="entry name" value="RNaseZ_short-form-like_MBL-fold"/>
    <property type="match status" value="1"/>
</dbReference>
<dbReference type="Gene3D" id="3.60.15.10">
    <property type="entry name" value="Ribonuclease Z/Hydroxyacylglutathione hydrolase-like"/>
    <property type="match status" value="1"/>
</dbReference>
<dbReference type="Proteomes" id="UP001156389">
    <property type="component" value="Unassembled WGS sequence"/>
</dbReference>
<dbReference type="Pfam" id="PF12706">
    <property type="entry name" value="Lactamase_B_2"/>
    <property type="match status" value="1"/>
</dbReference>
<keyword evidence="3" id="KW-1185">Reference proteome</keyword>
<reference evidence="2 3" key="1">
    <citation type="submission" date="2021-10" db="EMBL/GenBank/DDBJ databases">
        <title>Streptomyces gossypii sp. nov., isolated from soil collected from cotton field.</title>
        <authorList>
            <person name="Ge X."/>
            <person name="Chen X."/>
            <person name="Liu W."/>
        </authorList>
    </citation>
    <scope>NUCLEOTIDE SEQUENCE [LARGE SCALE GENOMIC DNA]</scope>
    <source>
        <strain evidence="2 3">N2-109</strain>
    </source>
</reference>
<accession>A0ABT2K379</accession>